<dbReference type="AlphaFoldDB" id="A0A1J6J199"/>
<dbReference type="Gramene" id="OIT03671">
    <property type="protein sequence ID" value="OIT03671"/>
    <property type="gene ID" value="A4A49_33971"/>
</dbReference>
<keyword evidence="1" id="KW-0812">Transmembrane</keyword>
<evidence type="ECO:0000313" key="3">
    <source>
        <dbReference type="Proteomes" id="UP000187609"/>
    </source>
</evidence>
<dbReference type="Pfam" id="PF15071">
    <property type="entry name" value="TMEM220"/>
    <property type="match status" value="1"/>
</dbReference>
<dbReference type="KEGG" id="nau:109225711"/>
<dbReference type="OMA" id="DWYFWFS"/>
<reference evidence="2" key="1">
    <citation type="submission" date="2016-11" db="EMBL/GenBank/DDBJ databases">
        <title>The genome of Nicotiana attenuata.</title>
        <authorList>
            <person name="Xu S."/>
            <person name="Brockmoeller T."/>
            <person name="Gaquerel E."/>
            <person name="Navarro A."/>
            <person name="Kuhl H."/>
            <person name="Gase K."/>
            <person name="Ling Z."/>
            <person name="Zhou W."/>
            <person name="Kreitzer C."/>
            <person name="Stanke M."/>
            <person name="Tang H."/>
            <person name="Lyons E."/>
            <person name="Pandey P."/>
            <person name="Pandey S.P."/>
            <person name="Timmermann B."/>
            <person name="Baldwin I.T."/>
        </authorList>
    </citation>
    <scope>NUCLEOTIDE SEQUENCE [LARGE SCALE GENOMIC DNA]</scope>
    <source>
        <strain evidence="2">UT</strain>
    </source>
</reference>
<keyword evidence="3" id="KW-1185">Reference proteome</keyword>
<dbReference type="PANTHER" id="PTHR34262:SF1">
    <property type="entry name" value="TRANSMEMBRANE PROTEIN 220"/>
    <property type="match status" value="1"/>
</dbReference>
<sequence length="169" mass="18876">MEAESSSQKPHMQMAVSRFSVSSCSSLLMAFLFALSASFQFNDPDWYLWFPLYAMACLVNVVNGVPKLTKTAKIALLLGIILFLKVVIEDVRFHQGITGLWSLDMRERVVREKLGSGLVILSMSLRLLKSDTDNPSLANHVKFGQSMLVAIGYGLSVAFFLFSKPEMKF</sequence>
<keyword evidence="1" id="KW-0472">Membrane</keyword>
<dbReference type="InterPro" id="IPR029377">
    <property type="entry name" value="TMEM220"/>
</dbReference>
<dbReference type="PANTHER" id="PTHR34262">
    <property type="entry name" value="TRANSMEMBRANE PROTEIN 220"/>
    <property type="match status" value="1"/>
</dbReference>
<organism evidence="2 3">
    <name type="scientific">Nicotiana attenuata</name>
    <name type="common">Coyote tobacco</name>
    <dbReference type="NCBI Taxonomy" id="49451"/>
    <lineage>
        <taxon>Eukaryota</taxon>
        <taxon>Viridiplantae</taxon>
        <taxon>Streptophyta</taxon>
        <taxon>Embryophyta</taxon>
        <taxon>Tracheophyta</taxon>
        <taxon>Spermatophyta</taxon>
        <taxon>Magnoliopsida</taxon>
        <taxon>eudicotyledons</taxon>
        <taxon>Gunneridae</taxon>
        <taxon>Pentapetalae</taxon>
        <taxon>asterids</taxon>
        <taxon>lamiids</taxon>
        <taxon>Solanales</taxon>
        <taxon>Solanaceae</taxon>
        <taxon>Nicotianoideae</taxon>
        <taxon>Nicotianeae</taxon>
        <taxon>Nicotiana</taxon>
    </lineage>
</organism>
<dbReference type="Proteomes" id="UP000187609">
    <property type="component" value="Unassembled WGS sequence"/>
</dbReference>
<keyword evidence="1" id="KW-1133">Transmembrane helix</keyword>
<comment type="caution">
    <text evidence="2">The sequence shown here is derived from an EMBL/GenBank/DDBJ whole genome shotgun (WGS) entry which is preliminary data.</text>
</comment>
<accession>A0A1J6J199</accession>
<evidence type="ECO:0000313" key="2">
    <source>
        <dbReference type="EMBL" id="OIT03671.1"/>
    </source>
</evidence>
<feature type="transmembrane region" description="Helical" evidence="1">
    <location>
        <begin position="72"/>
        <end position="88"/>
    </location>
</feature>
<evidence type="ECO:0000256" key="1">
    <source>
        <dbReference type="SAM" id="Phobius"/>
    </source>
</evidence>
<gene>
    <name evidence="2" type="ORF">A4A49_33971</name>
</gene>
<feature type="transmembrane region" description="Helical" evidence="1">
    <location>
        <begin position="46"/>
        <end position="65"/>
    </location>
</feature>
<proteinExistence type="predicted"/>
<feature type="transmembrane region" description="Helical" evidence="1">
    <location>
        <begin position="143"/>
        <end position="162"/>
    </location>
</feature>
<evidence type="ECO:0008006" key="4">
    <source>
        <dbReference type="Google" id="ProtNLM"/>
    </source>
</evidence>
<protein>
    <recommendedName>
        <fullName evidence="4">Transmembrane protein 220</fullName>
    </recommendedName>
</protein>
<name>A0A1J6J199_NICAT</name>
<dbReference type="EMBL" id="MJEQ01037187">
    <property type="protein sequence ID" value="OIT03671.1"/>
    <property type="molecule type" value="Genomic_DNA"/>
</dbReference>
<dbReference type="OrthoDB" id="9924288at2759"/>